<proteinExistence type="predicted"/>
<dbReference type="InterPro" id="IPR010451">
    <property type="entry name" value="Acetoacetate_decarboxylase"/>
</dbReference>
<dbReference type="Gene3D" id="2.40.400.10">
    <property type="entry name" value="Acetoacetate decarboxylase-like"/>
    <property type="match status" value="1"/>
</dbReference>
<dbReference type="EMBL" id="LT796768">
    <property type="protein sequence ID" value="SKB06373.1"/>
    <property type="molecule type" value="Genomic_DNA"/>
</dbReference>
<dbReference type="GO" id="GO:0016829">
    <property type="term" value="F:lyase activity"/>
    <property type="evidence" value="ECO:0007669"/>
    <property type="project" value="InterPro"/>
</dbReference>
<dbReference type="AlphaFoldDB" id="A0A1T4YXJ8"/>
<keyword evidence="2" id="KW-1185">Reference proteome</keyword>
<name>A0A1T4YXJ8_9ACTN</name>
<dbReference type="OrthoDB" id="1633687at2"/>
<gene>
    <name evidence="1" type="ORF">SAMN06295964_1285</name>
</gene>
<organism evidence="1 2">
    <name type="scientific">Aeromicrobium choanae</name>
    <dbReference type="NCBI Taxonomy" id="1736691"/>
    <lineage>
        <taxon>Bacteria</taxon>
        <taxon>Bacillati</taxon>
        <taxon>Actinomycetota</taxon>
        <taxon>Actinomycetes</taxon>
        <taxon>Propionibacteriales</taxon>
        <taxon>Nocardioidaceae</taxon>
        <taxon>Aeromicrobium</taxon>
    </lineage>
</organism>
<evidence type="ECO:0000313" key="1">
    <source>
        <dbReference type="EMBL" id="SKB06373.1"/>
    </source>
</evidence>
<dbReference type="InterPro" id="IPR023375">
    <property type="entry name" value="ADC_dom_sf"/>
</dbReference>
<sequence>MGYVKSAEELAGIEAQFAPSRHISEAVSVPFVTEPEFIREILPPCFSPADEPVGTLLIGRQVSGRGPYEGYGIHVAARFGEIEGSFIVSMVLDLDMPVVLGRERWGEPKKYGPSEMAFEGRSFRGSTSRNGVALVEVTAEFTDELPDLDTEGTALELKMMMAAEGPALHSDPIVLVDRGRATHRSRRRGTAEVRLSGSPTDPLGDLPIVSWGEATYSYSDSENISCEETVLHGADHAAYLPFLHGRYYDAVAGDFRQRFTPSAVFA</sequence>
<dbReference type="SUPFAM" id="SSF160104">
    <property type="entry name" value="Acetoacetate decarboxylase-like"/>
    <property type="match status" value="1"/>
</dbReference>
<reference evidence="2" key="1">
    <citation type="submission" date="2017-02" db="EMBL/GenBank/DDBJ databases">
        <authorList>
            <person name="Varghese N."/>
            <person name="Submissions S."/>
        </authorList>
    </citation>
    <scope>NUCLEOTIDE SEQUENCE [LARGE SCALE GENOMIC DNA]</scope>
    <source>
        <strain evidence="2">9H-4</strain>
    </source>
</reference>
<accession>A0A1T4YXJ8</accession>
<dbReference type="Pfam" id="PF06314">
    <property type="entry name" value="ADC"/>
    <property type="match status" value="1"/>
</dbReference>
<dbReference type="STRING" id="1736691.SAMN06295964_1285"/>
<protein>
    <submittedName>
        <fullName evidence="1">Acetoacetate decarboxylase</fullName>
    </submittedName>
</protein>
<dbReference type="RefSeq" id="WP_078699382.1">
    <property type="nucleotide sequence ID" value="NZ_LT796768.1"/>
</dbReference>
<dbReference type="Proteomes" id="UP000191040">
    <property type="component" value="Chromosome I"/>
</dbReference>
<evidence type="ECO:0000313" key="2">
    <source>
        <dbReference type="Proteomes" id="UP000191040"/>
    </source>
</evidence>